<proteinExistence type="predicted"/>
<keyword evidence="3" id="KW-1185">Reference proteome</keyword>
<protein>
    <submittedName>
        <fullName evidence="2">Uncharacterized protein</fullName>
    </submittedName>
</protein>
<name>A0A074YXR7_AURSE</name>
<dbReference type="InParanoid" id="A0A074YXR7"/>
<evidence type="ECO:0000313" key="3">
    <source>
        <dbReference type="Proteomes" id="UP000030641"/>
    </source>
</evidence>
<keyword evidence="1" id="KW-1133">Transmembrane helix</keyword>
<evidence type="ECO:0000256" key="1">
    <source>
        <dbReference type="SAM" id="Phobius"/>
    </source>
</evidence>
<keyword evidence="1" id="KW-0812">Transmembrane</keyword>
<dbReference type="HOGENOM" id="CLU_1447394_0_0_1"/>
<dbReference type="GeneID" id="25372252"/>
<reference evidence="2 3" key="1">
    <citation type="journal article" date="2014" name="BMC Genomics">
        <title>Genome sequencing of four Aureobasidium pullulans varieties: biotechnological potential, stress tolerance, and description of new species.</title>
        <authorList>
            <person name="Gostin Ar C."/>
            <person name="Ohm R.A."/>
            <person name="Kogej T."/>
            <person name="Sonjak S."/>
            <person name="Turk M."/>
            <person name="Zajc J."/>
            <person name="Zalar P."/>
            <person name="Grube M."/>
            <person name="Sun H."/>
            <person name="Han J."/>
            <person name="Sharma A."/>
            <person name="Chiniquy J."/>
            <person name="Ngan C.Y."/>
            <person name="Lipzen A."/>
            <person name="Barry K."/>
            <person name="Grigoriev I.V."/>
            <person name="Gunde-Cimerman N."/>
        </authorList>
    </citation>
    <scope>NUCLEOTIDE SEQUENCE [LARGE SCALE GENOMIC DNA]</scope>
    <source>
        <strain evidence="2 3">EXF-2481</strain>
    </source>
</reference>
<dbReference type="OrthoDB" id="3860258at2759"/>
<dbReference type="RefSeq" id="XP_013340106.1">
    <property type="nucleotide sequence ID" value="XM_013484652.1"/>
</dbReference>
<sequence length="187" mass="20551">MSESMSVAWIELPHPGDSLFLLADASPNLQTSICHCLYLLSKQSINTEPRLGFLLNRPYTVAGLIVRLTPLYFSFLTFQSIYRAASPSLPHNKSQSTDYGALTLQELIVTVQKDFPRAWYSLQTAVQAGASALLGVGFNYSVDVAKFTGVYFVYAVICSVVVPVVLISWIVRLPSRMVKVLGDVIGT</sequence>
<feature type="transmembrane region" description="Helical" evidence="1">
    <location>
        <begin position="61"/>
        <end position="82"/>
    </location>
</feature>
<organism evidence="2 3">
    <name type="scientific">Aureobasidium subglaciale (strain EXF-2481)</name>
    <name type="common">Aureobasidium pullulans var. subglaciale</name>
    <dbReference type="NCBI Taxonomy" id="1043005"/>
    <lineage>
        <taxon>Eukaryota</taxon>
        <taxon>Fungi</taxon>
        <taxon>Dikarya</taxon>
        <taxon>Ascomycota</taxon>
        <taxon>Pezizomycotina</taxon>
        <taxon>Dothideomycetes</taxon>
        <taxon>Dothideomycetidae</taxon>
        <taxon>Dothideales</taxon>
        <taxon>Saccotheciaceae</taxon>
        <taxon>Aureobasidium</taxon>
    </lineage>
</organism>
<dbReference type="EMBL" id="KL584777">
    <property type="protein sequence ID" value="KEQ91611.1"/>
    <property type="molecule type" value="Genomic_DNA"/>
</dbReference>
<keyword evidence="1" id="KW-0472">Membrane</keyword>
<dbReference type="AlphaFoldDB" id="A0A074YXR7"/>
<dbReference type="Proteomes" id="UP000030641">
    <property type="component" value="Unassembled WGS sequence"/>
</dbReference>
<feature type="transmembrane region" description="Helical" evidence="1">
    <location>
        <begin position="151"/>
        <end position="171"/>
    </location>
</feature>
<accession>A0A074YXR7</accession>
<gene>
    <name evidence="2" type="ORF">AUEXF2481DRAFT_92057</name>
</gene>
<evidence type="ECO:0000313" key="2">
    <source>
        <dbReference type="EMBL" id="KEQ91611.1"/>
    </source>
</evidence>